<dbReference type="Proteomes" id="UP000035085">
    <property type="component" value="Plasmid pPV15"/>
</dbReference>
<evidence type="ECO:0000313" key="2">
    <source>
        <dbReference type="EMBL" id="AJP60163.1"/>
    </source>
</evidence>
<dbReference type="EMBL" id="CP010898">
    <property type="protein sequence ID" value="AJP60163.1"/>
    <property type="molecule type" value="Genomic_DNA"/>
</dbReference>
<gene>
    <name evidence="2" type="ORF">UC34_24980</name>
</gene>
<name>A0ABM5T594_9BURK</name>
<organism evidence="2 3">
    <name type="scientific">Pandoraea vervacti</name>
    <dbReference type="NCBI Taxonomy" id="656178"/>
    <lineage>
        <taxon>Bacteria</taxon>
        <taxon>Pseudomonadati</taxon>
        <taxon>Pseudomonadota</taxon>
        <taxon>Betaproteobacteria</taxon>
        <taxon>Burkholderiales</taxon>
        <taxon>Burkholderiaceae</taxon>
        <taxon>Pandoraea</taxon>
    </lineage>
</organism>
<reference evidence="3" key="1">
    <citation type="submission" date="2015-02" db="EMBL/GenBank/DDBJ databases">
        <title>Complete Genome Sequencing of Pandoraea vervacti NS15 sp. nov.</title>
        <authorList>
            <person name="Chan K.-G."/>
        </authorList>
    </citation>
    <scope>NUCLEOTIDE SEQUENCE [LARGE SCALE GENOMIC DNA]</scope>
    <source>
        <strain evidence="3">NS15</strain>
        <plasmid evidence="3">pPV15</plasmid>
    </source>
</reference>
<proteinExistence type="predicted"/>
<evidence type="ECO:0000313" key="3">
    <source>
        <dbReference type="Proteomes" id="UP000035085"/>
    </source>
</evidence>
<keyword evidence="2" id="KW-0614">Plasmid</keyword>
<feature type="region of interest" description="Disordered" evidence="1">
    <location>
        <begin position="1"/>
        <end position="25"/>
    </location>
</feature>
<keyword evidence="3" id="KW-1185">Reference proteome</keyword>
<accession>A0ABM5T594</accession>
<feature type="compositionally biased region" description="Basic residues" evidence="1">
    <location>
        <begin position="1"/>
        <end position="16"/>
    </location>
</feature>
<protein>
    <submittedName>
        <fullName evidence="2">Uncharacterized protein</fullName>
    </submittedName>
</protein>
<geneLocation type="plasmid" evidence="2 3">
    <name>pPV15</name>
</geneLocation>
<sequence length="66" mass="7460">MAARAHSRFGAKRRPRASAQGKGEELIGRGHRRALYVFGKTHGRIGDEQARHIVIDGDALFFRQQF</sequence>
<evidence type="ECO:0000256" key="1">
    <source>
        <dbReference type="SAM" id="MobiDB-lite"/>
    </source>
</evidence>